<reference evidence="2" key="1">
    <citation type="submission" date="2017-04" db="EMBL/GenBank/DDBJ databases">
        <authorList>
            <person name="Varghese N."/>
            <person name="Submissions S."/>
        </authorList>
    </citation>
    <scope>NUCLEOTIDE SEQUENCE [LARGE SCALE GENOMIC DNA]</scope>
    <source>
        <strain evidence="2">VKM Ac-2121</strain>
    </source>
</reference>
<evidence type="ECO:0000313" key="1">
    <source>
        <dbReference type="EMBL" id="SMH42913.1"/>
    </source>
</evidence>
<dbReference type="STRING" id="1891671.SAMN06295885_2098"/>
<dbReference type="InterPro" id="IPR047789">
    <property type="entry name" value="CU044_5270-like"/>
</dbReference>
<dbReference type="EMBL" id="FXBM01000002">
    <property type="protein sequence ID" value="SMH42913.1"/>
    <property type="molecule type" value="Genomic_DNA"/>
</dbReference>
<sequence>MDGLTLLRSLSGTVDDPDEAVLARGRAALFERIQGETVAPPRPAVLPRRLVLAAVGVGAIATVLVSVNVLGPGSGGASSAAAAVLHEAAARAIETTDPVLGPGQFLMVSTAAVSPVSSDTAASYLVLTRDQLYIPADTADEWVWVRPAEELYETFSPESEQAAAADFALRAAEGRDGTELLRAAGGRFYGGDQLSQMTEFTGLPRDPDELLERIYTLIGSTGSSREGEALEFIATALRSGAVPAELRAALFDAAAEIPGVTITDQQATFEGATGVAIGRWESRTGTRQEILIDPDTGRLIGERRVLVDPGYGLPAGATLSTTSVTTRVVDEAPAGGTPDGALEGCTVFGNGQFQC</sequence>
<dbReference type="NCBIfam" id="NF038083">
    <property type="entry name" value="CU044_5270_fam"/>
    <property type="match status" value="1"/>
</dbReference>
<dbReference type="RefSeq" id="WP_165759594.1">
    <property type="nucleotide sequence ID" value="NZ_FXBM01000002.1"/>
</dbReference>
<gene>
    <name evidence="1" type="ORF">SAMN06295885_2098</name>
</gene>
<name>A0A1X7NY61_9MICO</name>
<keyword evidence="2" id="KW-1185">Reference proteome</keyword>
<organism evidence="1 2">
    <name type="scientific">Rathayibacter oskolensis</name>
    <dbReference type="NCBI Taxonomy" id="1891671"/>
    <lineage>
        <taxon>Bacteria</taxon>
        <taxon>Bacillati</taxon>
        <taxon>Actinomycetota</taxon>
        <taxon>Actinomycetes</taxon>
        <taxon>Micrococcales</taxon>
        <taxon>Microbacteriaceae</taxon>
        <taxon>Rathayibacter</taxon>
    </lineage>
</organism>
<dbReference type="Proteomes" id="UP000193711">
    <property type="component" value="Unassembled WGS sequence"/>
</dbReference>
<proteinExistence type="predicted"/>
<protein>
    <submittedName>
        <fullName evidence="1">Uncharacterized protein</fullName>
    </submittedName>
</protein>
<evidence type="ECO:0000313" key="2">
    <source>
        <dbReference type="Proteomes" id="UP000193711"/>
    </source>
</evidence>
<accession>A0A1X7NY61</accession>
<dbReference type="AlphaFoldDB" id="A0A1X7NY61"/>